<proteinExistence type="predicted"/>
<feature type="region of interest" description="Disordered" evidence="1">
    <location>
        <begin position="235"/>
        <end position="276"/>
    </location>
</feature>
<protein>
    <submittedName>
        <fullName evidence="3">Uncharacterized protein</fullName>
    </submittedName>
</protein>
<reference evidence="3 4" key="1">
    <citation type="journal article" date="2021" name="Elife">
        <title>Chloroplast acquisition without the gene transfer in kleptoplastic sea slugs, Plakobranchus ocellatus.</title>
        <authorList>
            <person name="Maeda T."/>
            <person name="Takahashi S."/>
            <person name="Yoshida T."/>
            <person name="Shimamura S."/>
            <person name="Takaki Y."/>
            <person name="Nagai Y."/>
            <person name="Toyoda A."/>
            <person name="Suzuki Y."/>
            <person name="Arimoto A."/>
            <person name="Ishii H."/>
            <person name="Satoh N."/>
            <person name="Nishiyama T."/>
            <person name="Hasebe M."/>
            <person name="Maruyama T."/>
            <person name="Minagawa J."/>
            <person name="Obokata J."/>
            <person name="Shigenobu S."/>
        </authorList>
    </citation>
    <scope>NUCLEOTIDE SEQUENCE [LARGE SCALE GENOMIC DNA]</scope>
</reference>
<evidence type="ECO:0000256" key="1">
    <source>
        <dbReference type="SAM" id="MobiDB-lite"/>
    </source>
</evidence>
<organism evidence="3 4">
    <name type="scientific">Plakobranchus ocellatus</name>
    <dbReference type="NCBI Taxonomy" id="259542"/>
    <lineage>
        <taxon>Eukaryota</taxon>
        <taxon>Metazoa</taxon>
        <taxon>Spiralia</taxon>
        <taxon>Lophotrochozoa</taxon>
        <taxon>Mollusca</taxon>
        <taxon>Gastropoda</taxon>
        <taxon>Heterobranchia</taxon>
        <taxon>Euthyneura</taxon>
        <taxon>Panpulmonata</taxon>
        <taxon>Sacoglossa</taxon>
        <taxon>Placobranchoidea</taxon>
        <taxon>Plakobranchidae</taxon>
        <taxon>Plakobranchus</taxon>
    </lineage>
</organism>
<keyword evidence="2" id="KW-1133">Transmembrane helix</keyword>
<sequence>MPLTVGKAPGTWLSFRCYNIVVRVVILIVAISLSRDIIAIIAITTILSNGSDRRRWCEVCKMNVPHRVMTPDDPLKSMAKTLDCNTSKLDHSVDSCSMGSHSHSFPDVSLSGTGGWMDCSAIMADIDSRPSRDFLRVFGIVNERKKTRKQYSVLIINKRLALTSGQRHEDQNTCIDTALCPAPECALILIAATEAKTWDNKGHQIEPPSIAACGVFYVVDPLGIIDIPYPQEGDLGPSGPPCRQARAPVLGSNPRRKGPADLRAGSVSTNAPPPSPLTPVEKRWCGRLVREYMNILM</sequence>
<dbReference type="EMBL" id="BLXT01002015">
    <property type="protein sequence ID" value="GFN90230.1"/>
    <property type="molecule type" value="Genomic_DNA"/>
</dbReference>
<keyword evidence="2" id="KW-0812">Transmembrane</keyword>
<gene>
    <name evidence="3" type="ORF">PoB_001673600</name>
</gene>
<keyword evidence="2" id="KW-0472">Membrane</keyword>
<name>A0AAV3YSZ9_9GAST</name>
<comment type="caution">
    <text evidence="3">The sequence shown here is derived from an EMBL/GenBank/DDBJ whole genome shotgun (WGS) entry which is preliminary data.</text>
</comment>
<evidence type="ECO:0000313" key="4">
    <source>
        <dbReference type="Proteomes" id="UP000735302"/>
    </source>
</evidence>
<evidence type="ECO:0000313" key="3">
    <source>
        <dbReference type="EMBL" id="GFN90230.1"/>
    </source>
</evidence>
<dbReference type="Proteomes" id="UP000735302">
    <property type="component" value="Unassembled WGS sequence"/>
</dbReference>
<evidence type="ECO:0000256" key="2">
    <source>
        <dbReference type="SAM" id="Phobius"/>
    </source>
</evidence>
<dbReference type="AlphaFoldDB" id="A0AAV3YSZ9"/>
<accession>A0AAV3YSZ9</accession>
<feature type="transmembrane region" description="Helical" evidence="2">
    <location>
        <begin position="20"/>
        <end position="47"/>
    </location>
</feature>
<keyword evidence="4" id="KW-1185">Reference proteome</keyword>